<keyword evidence="1" id="KW-1133">Transmembrane helix</keyword>
<accession>A0ABS2GLY3</accession>
<feature type="transmembrane region" description="Helical" evidence="1">
    <location>
        <begin position="17"/>
        <end position="38"/>
    </location>
</feature>
<reference evidence="2 3" key="1">
    <citation type="journal article" date="2021" name="Sci. Rep.">
        <title>The distribution of antibiotic resistance genes in chicken gut microbiota commensals.</title>
        <authorList>
            <person name="Juricova H."/>
            <person name="Matiasovicova J."/>
            <person name="Kubasova T."/>
            <person name="Cejkova D."/>
            <person name="Rychlik I."/>
        </authorList>
    </citation>
    <scope>NUCLEOTIDE SEQUENCE [LARGE SCALE GENOMIC DNA]</scope>
    <source>
        <strain evidence="2 3">An564</strain>
    </source>
</reference>
<keyword evidence="1" id="KW-0472">Membrane</keyword>
<dbReference type="Proteomes" id="UP000724149">
    <property type="component" value="Unassembled WGS sequence"/>
</dbReference>
<evidence type="ECO:0000313" key="2">
    <source>
        <dbReference type="EMBL" id="MBM6923487.1"/>
    </source>
</evidence>
<protein>
    <submittedName>
        <fullName evidence="2">Uncharacterized protein</fullName>
    </submittedName>
</protein>
<dbReference type="RefSeq" id="WP_191391865.1">
    <property type="nucleotide sequence ID" value="NZ_JACSNR010000006.1"/>
</dbReference>
<dbReference type="EMBL" id="JACSNR010000006">
    <property type="protein sequence ID" value="MBM6923487.1"/>
    <property type="molecule type" value="Genomic_DNA"/>
</dbReference>
<keyword evidence="3" id="KW-1185">Reference proteome</keyword>
<sequence>MKFLLEHFYSLTAYTRLILLGSLLLAVVCLFLSALYGYLAAGEQYLRYLALSEGLLEASWSSLGAGCLSAMLCEAVWRKDFQE</sequence>
<name>A0ABS2GLY3_9FIRM</name>
<proteinExistence type="predicted"/>
<evidence type="ECO:0000313" key="3">
    <source>
        <dbReference type="Proteomes" id="UP000724149"/>
    </source>
</evidence>
<organism evidence="2 3">
    <name type="scientific">Hydrogenoanaerobacterium saccharovorans</name>
    <dbReference type="NCBI Taxonomy" id="474960"/>
    <lineage>
        <taxon>Bacteria</taxon>
        <taxon>Bacillati</taxon>
        <taxon>Bacillota</taxon>
        <taxon>Clostridia</taxon>
        <taxon>Eubacteriales</taxon>
        <taxon>Oscillospiraceae</taxon>
        <taxon>Hydrogenoanaerobacterium</taxon>
    </lineage>
</organism>
<comment type="caution">
    <text evidence="2">The sequence shown here is derived from an EMBL/GenBank/DDBJ whole genome shotgun (WGS) entry which is preliminary data.</text>
</comment>
<keyword evidence="1" id="KW-0812">Transmembrane</keyword>
<evidence type="ECO:0000256" key="1">
    <source>
        <dbReference type="SAM" id="Phobius"/>
    </source>
</evidence>
<gene>
    <name evidence="2" type="ORF">H9X81_07270</name>
</gene>